<dbReference type="FunFam" id="3.30.465.10:FF:000016">
    <property type="entry name" value="probable D-lactate dehydrogenase, mitochondrial"/>
    <property type="match status" value="1"/>
</dbReference>
<comment type="caution">
    <text evidence="9">The sequence shown here is derived from an EMBL/GenBank/DDBJ whole genome shotgun (WGS) entry which is preliminary data.</text>
</comment>
<reference evidence="9 10" key="1">
    <citation type="submission" date="2019-04" db="EMBL/GenBank/DDBJ databases">
        <title>Trinickia sp. 7GSK02, isolated from subtropical forest soil.</title>
        <authorList>
            <person name="Gao Z.-H."/>
            <person name="Qiu L.-H."/>
        </authorList>
    </citation>
    <scope>NUCLEOTIDE SEQUENCE [LARGE SCALE GENOMIC DNA]</scope>
    <source>
        <strain evidence="9 10">7GSK02</strain>
    </source>
</reference>
<dbReference type="PANTHER" id="PTHR11748:SF111">
    <property type="entry name" value="D-LACTATE DEHYDROGENASE, MITOCHONDRIAL-RELATED"/>
    <property type="match status" value="1"/>
</dbReference>
<dbReference type="Gene3D" id="3.30.70.2740">
    <property type="match status" value="1"/>
</dbReference>
<dbReference type="GO" id="GO:0004458">
    <property type="term" value="F:D-lactate dehydrogenase (cytochrome) activity"/>
    <property type="evidence" value="ECO:0007669"/>
    <property type="project" value="UniProtKB-EC"/>
</dbReference>
<dbReference type="SUPFAM" id="SSF56176">
    <property type="entry name" value="FAD-binding/transporter-associated domain-like"/>
    <property type="match status" value="1"/>
</dbReference>
<evidence type="ECO:0000313" key="10">
    <source>
        <dbReference type="Proteomes" id="UP000305539"/>
    </source>
</evidence>
<dbReference type="AlphaFoldDB" id="A0A4U1IBV8"/>
<comment type="similarity">
    <text evidence="2">Belongs to the FAD-binding oxidoreductase/transferase type 4 family.</text>
</comment>
<dbReference type="PANTHER" id="PTHR11748">
    <property type="entry name" value="D-LACTATE DEHYDROGENASE"/>
    <property type="match status" value="1"/>
</dbReference>
<dbReference type="PROSITE" id="PS51387">
    <property type="entry name" value="FAD_PCMH"/>
    <property type="match status" value="1"/>
</dbReference>
<dbReference type="InterPro" id="IPR006094">
    <property type="entry name" value="Oxid_FAD_bind_N"/>
</dbReference>
<dbReference type="InterPro" id="IPR036318">
    <property type="entry name" value="FAD-bd_PCMH-like_sf"/>
</dbReference>
<dbReference type="Gene3D" id="3.30.465.10">
    <property type="match status" value="1"/>
</dbReference>
<dbReference type="InterPro" id="IPR016171">
    <property type="entry name" value="Vanillyl_alc_oxidase_C-sub2"/>
</dbReference>
<dbReference type="Pfam" id="PF01565">
    <property type="entry name" value="FAD_binding_4"/>
    <property type="match status" value="1"/>
</dbReference>
<dbReference type="RefSeq" id="WP_136893187.1">
    <property type="nucleotide sequence ID" value="NZ_SWJE01000003.1"/>
</dbReference>
<evidence type="ECO:0000256" key="4">
    <source>
        <dbReference type="ARBA" id="ARBA00022827"/>
    </source>
</evidence>
<dbReference type="FunFam" id="3.30.43.10:FF:000010">
    <property type="entry name" value="probable D-lactate dehydrogenase, mitochondrial"/>
    <property type="match status" value="1"/>
</dbReference>
<dbReference type="FunFam" id="1.10.45.10:FF:000001">
    <property type="entry name" value="D-lactate dehydrogenase mitochondrial"/>
    <property type="match status" value="1"/>
</dbReference>
<keyword evidence="3" id="KW-0285">Flavoprotein</keyword>
<dbReference type="SUPFAM" id="SSF55103">
    <property type="entry name" value="FAD-linked oxidases, C-terminal domain"/>
    <property type="match status" value="1"/>
</dbReference>
<sequence>MNHPVPPAPVRRPVPAELLQALQAAFGERVSTSEAVRAHHGRDESPFDPQLPDAVVFARSTEEVQTAVKLCGQYGVPIIPYGNGSSLEGHLLAVEGGVSIDLSEMNQVLSIAAEDLTATVQAGVSRKALNEALRGTGLFFPIDPGADASIGGMSATRASGTNAVRYGTMRENVLGLTVVLADGRIVKTGTRARKSSAGYDLTRLFVGSEGTLGVITEITVRIYPQPEAVSAAICAFPSMSGAVKCVIETIQLGVPIARVEFVDSLAVRAINRHSNLTLPESPTLFFEFHGTGAGVKEQAETVQQIAADNAGSGFEWATRPEERNRLWNARHSAFFAMLQLKPGCRAVTTDVCVPISRLAECVVETEQDLKGSPLLCPIVGHVGDGNFHVAMLIDPAKPEELEEAERLNRRIVERALRMDGTCTGEHGVGLHKMGFLLDEHGADAVDVMRSVKHALDPRNLMNPGKIFSYKA</sequence>
<dbReference type="Gene3D" id="1.10.45.10">
    <property type="entry name" value="Vanillyl-alcohol Oxidase, Chain A, domain 4"/>
    <property type="match status" value="1"/>
</dbReference>
<dbReference type="FunFam" id="3.30.70.2740:FF:000001">
    <property type="entry name" value="D-lactate dehydrogenase mitochondrial"/>
    <property type="match status" value="1"/>
</dbReference>
<dbReference type="EMBL" id="SWJE01000003">
    <property type="protein sequence ID" value="TKC91072.1"/>
    <property type="molecule type" value="Genomic_DNA"/>
</dbReference>
<keyword evidence="10" id="KW-1185">Reference proteome</keyword>
<evidence type="ECO:0000256" key="7">
    <source>
        <dbReference type="ARBA" id="ARBA00038897"/>
    </source>
</evidence>
<dbReference type="Proteomes" id="UP000305539">
    <property type="component" value="Unassembled WGS sequence"/>
</dbReference>
<name>A0A4U1IBV8_9BURK</name>
<keyword evidence="5" id="KW-0809">Transit peptide</keyword>
<dbReference type="OrthoDB" id="8522822at2"/>
<evidence type="ECO:0000256" key="1">
    <source>
        <dbReference type="ARBA" id="ARBA00001974"/>
    </source>
</evidence>
<dbReference type="InterPro" id="IPR016164">
    <property type="entry name" value="FAD-linked_Oxase-like_C"/>
</dbReference>
<dbReference type="GO" id="GO:1903457">
    <property type="term" value="P:lactate catabolic process"/>
    <property type="evidence" value="ECO:0007669"/>
    <property type="project" value="TreeGrafter"/>
</dbReference>
<evidence type="ECO:0000259" key="8">
    <source>
        <dbReference type="PROSITE" id="PS51387"/>
    </source>
</evidence>
<dbReference type="EC" id="1.1.2.4" evidence="7"/>
<evidence type="ECO:0000256" key="6">
    <source>
        <dbReference type="ARBA" id="ARBA00023002"/>
    </source>
</evidence>
<dbReference type="InterPro" id="IPR004113">
    <property type="entry name" value="FAD-bd_oxidored_4_C"/>
</dbReference>
<dbReference type="InterPro" id="IPR016169">
    <property type="entry name" value="FAD-bd_PCMH_sub2"/>
</dbReference>
<feature type="domain" description="FAD-binding PCMH-type" evidence="8">
    <location>
        <begin position="48"/>
        <end position="225"/>
    </location>
</feature>
<evidence type="ECO:0000313" key="9">
    <source>
        <dbReference type="EMBL" id="TKC91072.1"/>
    </source>
</evidence>
<dbReference type="Pfam" id="PF02913">
    <property type="entry name" value="FAD-oxidase_C"/>
    <property type="match status" value="1"/>
</dbReference>
<protein>
    <recommendedName>
        <fullName evidence="7">D-lactate dehydrogenase (cytochrome)</fullName>
        <ecNumber evidence="7">1.1.2.4</ecNumber>
    </recommendedName>
</protein>
<accession>A0A4U1IBV8</accession>
<evidence type="ECO:0000256" key="3">
    <source>
        <dbReference type="ARBA" id="ARBA00022630"/>
    </source>
</evidence>
<dbReference type="GO" id="GO:0071949">
    <property type="term" value="F:FAD binding"/>
    <property type="evidence" value="ECO:0007669"/>
    <property type="project" value="InterPro"/>
</dbReference>
<keyword evidence="6" id="KW-0560">Oxidoreductase</keyword>
<evidence type="ECO:0000256" key="5">
    <source>
        <dbReference type="ARBA" id="ARBA00022946"/>
    </source>
</evidence>
<evidence type="ECO:0000256" key="2">
    <source>
        <dbReference type="ARBA" id="ARBA00008000"/>
    </source>
</evidence>
<keyword evidence="4" id="KW-0274">FAD</keyword>
<gene>
    <name evidence="9" type="ORF">FAZ69_06805</name>
</gene>
<comment type="cofactor">
    <cofactor evidence="1">
        <name>FAD</name>
        <dbReference type="ChEBI" id="CHEBI:57692"/>
    </cofactor>
</comment>
<dbReference type="InterPro" id="IPR016166">
    <property type="entry name" value="FAD-bd_PCMH"/>
</dbReference>
<proteinExistence type="inferred from homology"/>
<organism evidence="9 10">
    <name type="scientific">Trinickia terrae</name>
    <dbReference type="NCBI Taxonomy" id="2571161"/>
    <lineage>
        <taxon>Bacteria</taxon>
        <taxon>Pseudomonadati</taxon>
        <taxon>Pseudomonadota</taxon>
        <taxon>Betaproteobacteria</taxon>
        <taxon>Burkholderiales</taxon>
        <taxon>Burkholderiaceae</taxon>
        <taxon>Trinickia</taxon>
    </lineage>
</organism>
<dbReference type="GO" id="GO:0008720">
    <property type="term" value="F:D-lactate dehydrogenase (NAD+) activity"/>
    <property type="evidence" value="ECO:0007669"/>
    <property type="project" value="TreeGrafter"/>
</dbReference>